<dbReference type="SUPFAM" id="SSF54427">
    <property type="entry name" value="NTF2-like"/>
    <property type="match status" value="1"/>
</dbReference>
<dbReference type="CDD" id="cd00531">
    <property type="entry name" value="NTF2_like"/>
    <property type="match status" value="1"/>
</dbReference>
<feature type="domain" description="SnoaL-like" evidence="1">
    <location>
        <begin position="6"/>
        <end position="129"/>
    </location>
</feature>
<comment type="caution">
    <text evidence="2">The sequence shown here is derived from an EMBL/GenBank/DDBJ whole genome shotgun (WGS) entry which is preliminary data.</text>
</comment>
<keyword evidence="3" id="KW-1185">Reference proteome</keyword>
<dbReference type="Proteomes" id="UP001378188">
    <property type="component" value="Unassembled WGS sequence"/>
</dbReference>
<dbReference type="InterPro" id="IPR032710">
    <property type="entry name" value="NTF2-like_dom_sf"/>
</dbReference>
<evidence type="ECO:0000313" key="2">
    <source>
        <dbReference type="EMBL" id="MEJ8571537.1"/>
    </source>
</evidence>
<protein>
    <submittedName>
        <fullName evidence="2">Nuclear transport factor 2 family protein</fullName>
    </submittedName>
</protein>
<evidence type="ECO:0000313" key="3">
    <source>
        <dbReference type="Proteomes" id="UP001378188"/>
    </source>
</evidence>
<name>A0AAW9RMQ8_9HYPH</name>
<dbReference type="InterPro" id="IPR037401">
    <property type="entry name" value="SnoaL-like"/>
</dbReference>
<dbReference type="Pfam" id="PF13577">
    <property type="entry name" value="SnoaL_4"/>
    <property type="match status" value="1"/>
</dbReference>
<dbReference type="RefSeq" id="WP_340329236.1">
    <property type="nucleotide sequence ID" value="NZ_JAZHOF010000003.1"/>
</dbReference>
<dbReference type="EMBL" id="JAZHOF010000003">
    <property type="protein sequence ID" value="MEJ8571537.1"/>
    <property type="molecule type" value="Genomic_DNA"/>
</dbReference>
<dbReference type="Gene3D" id="3.10.450.50">
    <property type="match status" value="1"/>
</dbReference>
<dbReference type="AlphaFoldDB" id="A0AAW9RMQ8"/>
<proteinExistence type="predicted"/>
<organism evidence="2 3">
    <name type="scientific">Microbaculum marinum</name>
    <dbReference type="NCBI Taxonomy" id="1764581"/>
    <lineage>
        <taxon>Bacteria</taxon>
        <taxon>Pseudomonadati</taxon>
        <taxon>Pseudomonadota</taxon>
        <taxon>Alphaproteobacteria</taxon>
        <taxon>Hyphomicrobiales</taxon>
        <taxon>Tepidamorphaceae</taxon>
        <taxon>Microbaculum</taxon>
    </lineage>
</organism>
<sequence>MQPASLHDWFEINALFIRYATTLDHGDVEGCVSCFRDDAFIESPVLGRFEGREGIRRFAERTATVLRERQARFRHVVTNLTASVDGDRAQATCYLLDFYTEAGKTELLSPGEYFCDLTRLDGRWLFDNRIVVMDRKFDLGM</sequence>
<evidence type="ECO:0000259" key="1">
    <source>
        <dbReference type="Pfam" id="PF13577"/>
    </source>
</evidence>
<gene>
    <name evidence="2" type="ORF">V3328_08640</name>
</gene>
<reference evidence="2 3" key="1">
    <citation type="submission" date="2024-02" db="EMBL/GenBank/DDBJ databases">
        <title>Genome analysis and characterization of Microbaculum marinisediminis sp. nov., isolated from marine sediment.</title>
        <authorList>
            <person name="Du Z.-J."/>
            <person name="Ye Y.-Q."/>
            <person name="Zhang Z.-R."/>
            <person name="Yuan S.-M."/>
            <person name="Zhang X.-Y."/>
        </authorList>
    </citation>
    <scope>NUCLEOTIDE SEQUENCE [LARGE SCALE GENOMIC DNA]</scope>
    <source>
        <strain evidence="2 3">SDUM1044001</strain>
    </source>
</reference>
<accession>A0AAW9RMQ8</accession>